<dbReference type="InterPro" id="IPR002078">
    <property type="entry name" value="Sigma_54_int"/>
</dbReference>
<evidence type="ECO:0000256" key="5">
    <source>
        <dbReference type="ARBA" id="ARBA00023015"/>
    </source>
</evidence>
<keyword evidence="2" id="KW-0547">Nucleotide-binding</keyword>
<dbReference type="SMART" id="SM00448">
    <property type="entry name" value="REC"/>
    <property type="match status" value="1"/>
</dbReference>
<dbReference type="CDD" id="cd00009">
    <property type="entry name" value="AAA"/>
    <property type="match status" value="1"/>
</dbReference>
<dbReference type="InterPro" id="IPR025662">
    <property type="entry name" value="Sigma_54_int_dom_ATP-bd_1"/>
</dbReference>
<keyword evidence="6" id="KW-0804">Transcription</keyword>
<evidence type="ECO:0000256" key="6">
    <source>
        <dbReference type="ARBA" id="ARBA00023163"/>
    </source>
</evidence>
<dbReference type="PROSITE" id="PS00675">
    <property type="entry name" value="SIGMA54_INTERACT_1"/>
    <property type="match status" value="1"/>
</dbReference>
<evidence type="ECO:0000259" key="9">
    <source>
        <dbReference type="PROSITE" id="PS50110"/>
    </source>
</evidence>
<dbReference type="InterPro" id="IPR001789">
    <property type="entry name" value="Sig_transdc_resp-reg_receiver"/>
</dbReference>
<reference evidence="10" key="1">
    <citation type="journal article" date="2021" name="ISME J.">
        <title>Fine-scale metabolic discontinuity in a stratified prokaryote microbiome of a Red Sea deep halocline.</title>
        <authorList>
            <person name="Michoud G."/>
            <person name="Ngugi D.K."/>
            <person name="Barozzi A."/>
            <person name="Merlino G."/>
            <person name="Calleja M.L."/>
            <person name="Delgado-Huertas A."/>
            <person name="Moran X.A.G."/>
            <person name="Daffonchio D."/>
        </authorList>
    </citation>
    <scope>NUCLEOTIDE SEQUENCE</scope>
    <source>
        <strain evidence="10">SuakinDeep_MAG55_1</strain>
    </source>
</reference>
<proteinExistence type="predicted"/>
<dbReference type="PROSITE" id="PS00676">
    <property type="entry name" value="SIGMA54_INTERACT_2"/>
    <property type="match status" value="1"/>
</dbReference>
<dbReference type="SUPFAM" id="SSF52540">
    <property type="entry name" value="P-loop containing nucleoside triphosphate hydrolases"/>
    <property type="match status" value="1"/>
</dbReference>
<accession>A0A941VY40</accession>
<dbReference type="Proteomes" id="UP000722750">
    <property type="component" value="Unassembled WGS sequence"/>
</dbReference>
<dbReference type="Pfam" id="PF00158">
    <property type="entry name" value="Sigma54_activat"/>
    <property type="match status" value="1"/>
</dbReference>
<dbReference type="Pfam" id="PF25601">
    <property type="entry name" value="AAA_lid_14"/>
    <property type="match status" value="1"/>
</dbReference>
<evidence type="ECO:0000259" key="8">
    <source>
        <dbReference type="PROSITE" id="PS50045"/>
    </source>
</evidence>
<dbReference type="SUPFAM" id="SSF52172">
    <property type="entry name" value="CheY-like"/>
    <property type="match status" value="1"/>
</dbReference>
<evidence type="ECO:0000256" key="2">
    <source>
        <dbReference type="ARBA" id="ARBA00022741"/>
    </source>
</evidence>
<dbReference type="PROSITE" id="PS50045">
    <property type="entry name" value="SIGMA54_INTERACT_4"/>
    <property type="match status" value="1"/>
</dbReference>
<dbReference type="InterPro" id="IPR027417">
    <property type="entry name" value="P-loop_NTPase"/>
</dbReference>
<dbReference type="PANTHER" id="PTHR32071:SF119">
    <property type="entry name" value="SIGMA L-DEPENDENT TRANSCRIPTIONAL REGULATOR YPLP-RELATED"/>
    <property type="match status" value="1"/>
</dbReference>
<keyword evidence="4" id="KW-0902">Two-component regulatory system</keyword>
<evidence type="ECO:0000313" key="11">
    <source>
        <dbReference type="Proteomes" id="UP000722750"/>
    </source>
</evidence>
<dbReference type="Gene3D" id="3.40.50.300">
    <property type="entry name" value="P-loop containing nucleotide triphosphate hydrolases"/>
    <property type="match status" value="1"/>
</dbReference>
<dbReference type="SMART" id="SM00382">
    <property type="entry name" value="AAA"/>
    <property type="match status" value="1"/>
</dbReference>
<evidence type="ECO:0000256" key="1">
    <source>
        <dbReference type="ARBA" id="ARBA00022553"/>
    </source>
</evidence>
<feature type="domain" description="Sigma-54 factor interaction" evidence="8">
    <location>
        <begin position="144"/>
        <end position="373"/>
    </location>
</feature>
<dbReference type="EMBL" id="JAANXD010000006">
    <property type="protein sequence ID" value="MBS1257088.1"/>
    <property type="molecule type" value="Genomic_DNA"/>
</dbReference>
<dbReference type="AlphaFoldDB" id="A0A941VY40"/>
<dbReference type="GO" id="GO:0005524">
    <property type="term" value="F:ATP binding"/>
    <property type="evidence" value="ECO:0007669"/>
    <property type="project" value="UniProtKB-KW"/>
</dbReference>
<dbReference type="Pfam" id="PF02954">
    <property type="entry name" value="HTH_8"/>
    <property type="match status" value="1"/>
</dbReference>
<dbReference type="PRINTS" id="PR01590">
    <property type="entry name" value="HTHFIS"/>
</dbReference>
<dbReference type="InterPro" id="IPR011006">
    <property type="entry name" value="CheY-like_superfamily"/>
</dbReference>
<dbReference type="Gene3D" id="3.40.50.2300">
    <property type="match status" value="1"/>
</dbReference>
<evidence type="ECO:0000256" key="3">
    <source>
        <dbReference type="ARBA" id="ARBA00022840"/>
    </source>
</evidence>
<comment type="caution">
    <text evidence="10">The sequence shown here is derived from an EMBL/GenBank/DDBJ whole genome shotgun (WGS) entry which is preliminary data.</text>
</comment>
<dbReference type="PROSITE" id="PS50110">
    <property type="entry name" value="RESPONSE_REGULATORY"/>
    <property type="match status" value="1"/>
</dbReference>
<dbReference type="InterPro" id="IPR002197">
    <property type="entry name" value="HTH_Fis"/>
</dbReference>
<dbReference type="SUPFAM" id="SSF46689">
    <property type="entry name" value="Homeodomain-like"/>
    <property type="match status" value="1"/>
</dbReference>
<sequence length="474" mass="54096">MGIEKILVVDDDDLSRSYLSEALQRDGYSVDNACDGQEAVSMVEKQNYDLVFLDMRMPKMGGLKVLERVKKTSKETTVVIMTAYGSIESAVEAMQKGAYEYIIKPFSLDNIELLLKRIQERQSLIDENKYWRSRLDNSGEYELVIDKRSKMFEVLNDVKRIAQSKASVLIQGESGTGKELVAHSIYSNSQRKSKPFIKVNCAALSESLLESELFGHERGSFTGADAKRTGRFELADGGTLLLDEISEISPKIQAKLLRVLEQEEFERVGGSKTLKVDVRVIATTNRNILREIEKNNFRQDLYFRLNVIPVILPPLRERRDDIPVLAEYFLNKYKSEIDIPLKSISKEAMNVLVQYDWRGNVREMKNLMHRCTVMIDSEVLLPEHFEHMLSANEPSKNGGLSVGQTIEDVERELIYKTLENTGGNKTRAAEILDVTPRTLRNKLSRYKSLQSDYDMNADTEIDEECAVEEESFSR</sequence>
<evidence type="ECO:0000313" key="10">
    <source>
        <dbReference type="EMBL" id="MBS1257088.1"/>
    </source>
</evidence>
<dbReference type="GO" id="GO:0006355">
    <property type="term" value="P:regulation of DNA-templated transcription"/>
    <property type="evidence" value="ECO:0007669"/>
    <property type="project" value="InterPro"/>
</dbReference>
<gene>
    <name evidence="10" type="ORF">MAG551_00123</name>
</gene>
<dbReference type="InterPro" id="IPR003593">
    <property type="entry name" value="AAA+_ATPase"/>
</dbReference>
<organism evidence="10 11">
    <name type="scientific">Candidatus Scalindua arabica</name>
    <dbReference type="NCBI Taxonomy" id="1127984"/>
    <lineage>
        <taxon>Bacteria</taxon>
        <taxon>Pseudomonadati</taxon>
        <taxon>Planctomycetota</taxon>
        <taxon>Candidatus Brocadiia</taxon>
        <taxon>Candidatus Brocadiales</taxon>
        <taxon>Candidatus Scalinduaceae</taxon>
        <taxon>Candidatus Scalindua</taxon>
    </lineage>
</organism>
<dbReference type="InterPro" id="IPR058031">
    <property type="entry name" value="AAA_lid_NorR"/>
</dbReference>
<dbReference type="InterPro" id="IPR025943">
    <property type="entry name" value="Sigma_54_int_dom_ATP-bd_2"/>
</dbReference>
<name>A0A941VY40_9BACT</name>
<keyword evidence="1 7" id="KW-0597">Phosphoprotein</keyword>
<dbReference type="FunFam" id="3.40.50.300:FF:000006">
    <property type="entry name" value="DNA-binding transcriptional regulator NtrC"/>
    <property type="match status" value="1"/>
</dbReference>
<dbReference type="PANTHER" id="PTHR32071">
    <property type="entry name" value="TRANSCRIPTIONAL REGULATORY PROTEIN"/>
    <property type="match status" value="1"/>
</dbReference>
<dbReference type="GO" id="GO:0043565">
    <property type="term" value="F:sequence-specific DNA binding"/>
    <property type="evidence" value="ECO:0007669"/>
    <property type="project" value="InterPro"/>
</dbReference>
<protein>
    <submittedName>
        <fullName evidence="10">Regulatory protein AtoC</fullName>
    </submittedName>
</protein>
<keyword evidence="5" id="KW-0805">Transcription regulation</keyword>
<evidence type="ECO:0000256" key="4">
    <source>
        <dbReference type="ARBA" id="ARBA00023012"/>
    </source>
</evidence>
<evidence type="ECO:0000256" key="7">
    <source>
        <dbReference type="PROSITE-ProRule" id="PRU00169"/>
    </source>
</evidence>
<keyword evidence="3" id="KW-0067">ATP-binding</keyword>
<feature type="modified residue" description="4-aspartylphosphate" evidence="7">
    <location>
        <position position="54"/>
    </location>
</feature>
<dbReference type="Gene3D" id="1.10.8.60">
    <property type="match status" value="1"/>
</dbReference>
<dbReference type="FunFam" id="3.40.50.2300:FF:000018">
    <property type="entry name" value="DNA-binding transcriptional regulator NtrC"/>
    <property type="match status" value="1"/>
</dbReference>
<feature type="domain" description="Response regulatory" evidence="9">
    <location>
        <begin position="5"/>
        <end position="119"/>
    </location>
</feature>
<dbReference type="Gene3D" id="1.10.10.60">
    <property type="entry name" value="Homeodomain-like"/>
    <property type="match status" value="1"/>
</dbReference>
<dbReference type="InterPro" id="IPR009057">
    <property type="entry name" value="Homeodomain-like_sf"/>
</dbReference>
<dbReference type="Pfam" id="PF00072">
    <property type="entry name" value="Response_reg"/>
    <property type="match status" value="1"/>
</dbReference>
<dbReference type="GO" id="GO:0000160">
    <property type="term" value="P:phosphorelay signal transduction system"/>
    <property type="evidence" value="ECO:0007669"/>
    <property type="project" value="UniProtKB-KW"/>
</dbReference>